<organism evidence="1 2">
    <name type="scientific">Novosphingobium bradum</name>
    <dbReference type="NCBI Taxonomy" id="1737444"/>
    <lineage>
        <taxon>Bacteria</taxon>
        <taxon>Pseudomonadati</taxon>
        <taxon>Pseudomonadota</taxon>
        <taxon>Alphaproteobacteria</taxon>
        <taxon>Sphingomonadales</taxon>
        <taxon>Sphingomonadaceae</taxon>
        <taxon>Novosphingobium</taxon>
    </lineage>
</organism>
<evidence type="ECO:0000313" key="1">
    <source>
        <dbReference type="EMBL" id="MFC3175012.1"/>
    </source>
</evidence>
<sequence length="147" mass="16617">MIPQEGVTIEALSGLLDDAVIDWTLTGGENLYVTGLDVPLWVEHEPDPGRITLRTCWPVRPEADDVEVLHLANLCNSSLVMVQFWFDPDLRRFFGQYALPCRDGLDRRQFIRVLRSFAEIFRIALREKDEDDVLCERLGDGSGAAVA</sequence>
<accession>A0ABV7ISU1</accession>
<dbReference type="Pfam" id="PF10722">
    <property type="entry name" value="YbjN"/>
    <property type="match status" value="1"/>
</dbReference>
<gene>
    <name evidence="1" type="ORF">ACFOD9_12200</name>
</gene>
<comment type="caution">
    <text evidence="1">The sequence shown here is derived from an EMBL/GenBank/DDBJ whole genome shotgun (WGS) entry which is preliminary data.</text>
</comment>
<reference evidence="2" key="1">
    <citation type="journal article" date="2019" name="Int. J. Syst. Evol. Microbiol.">
        <title>The Global Catalogue of Microorganisms (GCM) 10K type strain sequencing project: providing services to taxonomists for standard genome sequencing and annotation.</title>
        <authorList>
            <consortium name="The Broad Institute Genomics Platform"/>
            <consortium name="The Broad Institute Genome Sequencing Center for Infectious Disease"/>
            <person name="Wu L."/>
            <person name="Ma J."/>
        </authorList>
    </citation>
    <scope>NUCLEOTIDE SEQUENCE [LARGE SCALE GENOMIC DNA]</scope>
    <source>
        <strain evidence="2">KCTC 42984</strain>
    </source>
</reference>
<dbReference type="EMBL" id="JBHRTQ010000010">
    <property type="protein sequence ID" value="MFC3175012.1"/>
    <property type="molecule type" value="Genomic_DNA"/>
</dbReference>
<keyword evidence="2" id="KW-1185">Reference proteome</keyword>
<proteinExistence type="predicted"/>
<protein>
    <submittedName>
        <fullName evidence="1">YbjN domain-containing protein</fullName>
    </submittedName>
</protein>
<evidence type="ECO:0000313" key="2">
    <source>
        <dbReference type="Proteomes" id="UP001595604"/>
    </source>
</evidence>
<name>A0ABV7ISU1_9SPHN</name>
<dbReference type="RefSeq" id="WP_379510387.1">
    <property type="nucleotide sequence ID" value="NZ_JBHRTQ010000010.1"/>
</dbReference>
<dbReference type="InterPro" id="IPR019660">
    <property type="entry name" value="Put_sensory_transdc_reg_YbjN"/>
</dbReference>
<dbReference type="Proteomes" id="UP001595604">
    <property type="component" value="Unassembled WGS sequence"/>
</dbReference>